<dbReference type="Proteomes" id="UP000076842">
    <property type="component" value="Unassembled WGS sequence"/>
</dbReference>
<dbReference type="STRING" id="1353952.A0A165KAT9"/>
<dbReference type="Pfam" id="PF00787">
    <property type="entry name" value="PX"/>
    <property type="match status" value="1"/>
</dbReference>
<dbReference type="SMART" id="SM00312">
    <property type="entry name" value="PX"/>
    <property type="match status" value="1"/>
</dbReference>
<dbReference type="PROSITE" id="PS50195">
    <property type="entry name" value="PX"/>
    <property type="match status" value="1"/>
</dbReference>
<dbReference type="GO" id="GO:0035091">
    <property type="term" value="F:phosphatidylinositol binding"/>
    <property type="evidence" value="ECO:0007669"/>
    <property type="project" value="InterPro"/>
</dbReference>
<dbReference type="InterPro" id="IPR036871">
    <property type="entry name" value="PX_dom_sf"/>
</dbReference>
<name>A0A165KAT9_9BASI</name>
<feature type="region of interest" description="Disordered" evidence="2">
    <location>
        <begin position="942"/>
        <end position="1060"/>
    </location>
</feature>
<gene>
    <name evidence="4" type="ORF">CALCODRAFT_513796</name>
</gene>
<accession>A0A165KAT9</accession>
<keyword evidence="1" id="KW-0175">Coiled coil</keyword>
<dbReference type="InterPro" id="IPR047168">
    <property type="entry name" value="LEC1-like"/>
</dbReference>
<organism evidence="4 5">
    <name type="scientific">Calocera cornea HHB12733</name>
    <dbReference type="NCBI Taxonomy" id="1353952"/>
    <lineage>
        <taxon>Eukaryota</taxon>
        <taxon>Fungi</taxon>
        <taxon>Dikarya</taxon>
        <taxon>Basidiomycota</taxon>
        <taxon>Agaricomycotina</taxon>
        <taxon>Dacrymycetes</taxon>
        <taxon>Dacrymycetales</taxon>
        <taxon>Dacrymycetaceae</taxon>
        <taxon>Calocera</taxon>
    </lineage>
</organism>
<evidence type="ECO:0000256" key="1">
    <source>
        <dbReference type="SAM" id="Coils"/>
    </source>
</evidence>
<feature type="compositionally biased region" description="Basic and acidic residues" evidence="2">
    <location>
        <begin position="974"/>
        <end position="986"/>
    </location>
</feature>
<dbReference type="CDD" id="cd06869">
    <property type="entry name" value="PX_UP2_fungi"/>
    <property type="match status" value="1"/>
</dbReference>
<dbReference type="FunCoup" id="A0A165KAT9">
    <property type="interactions" value="17"/>
</dbReference>
<feature type="compositionally biased region" description="Basic and acidic residues" evidence="2">
    <location>
        <begin position="13"/>
        <end position="23"/>
    </location>
</feature>
<dbReference type="InterPro" id="IPR024554">
    <property type="entry name" value="LEC1-like_C"/>
</dbReference>
<dbReference type="PANTHER" id="PTHR47185">
    <property type="entry name" value="PX DOMAIN-CONTAINING PROTEIN YPR097W"/>
    <property type="match status" value="1"/>
</dbReference>
<evidence type="ECO:0000313" key="4">
    <source>
        <dbReference type="EMBL" id="KZT62904.1"/>
    </source>
</evidence>
<feature type="domain" description="PX" evidence="3">
    <location>
        <begin position="303"/>
        <end position="466"/>
    </location>
</feature>
<dbReference type="Pfam" id="PF12828">
    <property type="entry name" value="PXB"/>
    <property type="match status" value="1"/>
</dbReference>
<feature type="compositionally biased region" description="Low complexity" evidence="2">
    <location>
        <begin position="55"/>
        <end position="66"/>
    </location>
</feature>
<dbReference type="AlphaFoldDB" id="A0A165KAT9"/>
<dbReference type="InParanoid" id="A0A165KAT9"/>
<reference evidence="4 5" key="1">
    <citation type="journal article" date="2016" name="Mol. Biol. Evol.">
        <title>Comparative Genomics of Early-Diverging Mushroom-Forming Fungi Provides Insights into the Origins of Lignocellulose Decay Capabilities.</title>
        <authorList>
            <person name="Nagy L.G."/>
            <person name="Riley R."/>
            <person name="Tritt A."/>
            <person name="Adam C."/>
            <person name="Daum C."/>
            <person name="Floudas D."/>
            <person name="Sun H."/>
            <person name="Yadav J.S."/>
            <person name="Pangilinan J."/>
            <person name="Larsson K.H."/>
            <person name="Matsuura K."/>
            <person name="Barry K."/>
            <person name="Labutti K."/>
            <person name="Kuo R."/>
            <person name="Ohm R.A."/>
            <person name="Bhattacharya S.S."/>
            <person name="Shirouzu T."/>
            <person name="Yoshinaga Y."/>
            <person name="Martin F.M."/>
            <person name="Grigoriev I.V."/>
            <person name="Hibbett D.S."/>
        </authorList>
    </citation>
    <scope>NUCLEOTIDE SEQUENCE [LARGE SCALE GENOMIC DNA]</scope>
    <source>
        <strain evidence="4 5">HHB12733</strain>
    </source>
</reference>
<dbReference type="InterPro" id="IPR001683">
    <property type="entry name" value="PX_dom"/>
</dbReference>
<sequence>MDSTIPTQAARLEPVRRPTRPERVLPPTPVEEAGLEQQMSALSVDTGAPPPLPPKDTTTPKTMTMTTEEEEAEGEAQAYGDAVDSALEGDAVEAPQPALVETLFFEEVQVTLSPTLGPEPSPPVQEADILLTPLRAHYLKKTLIELELSQELALLMTPPTDPSVSTLSYLGPPFAPAPKGKAEDVPLLRYMFCQFALTFPFLSAAPKNFFSGKLQPFVSSLLAKNITSQGALLSSEDDQAEQQSRRKMFQKLEKHLAVILGAATKLTEKEEVVRLTQRDLERLEELARRRKRRVREGREVFDVNVVSVRTVVAKGRVRSRAHEEFVIRTRRTGFSDIYVSRRYGDFRTLADELRKQHPMESVRPPPAKDRAAATFSQAAASGLRGWYSGTAAQEGSDESLPGTPGSSSTALNAGTSGSAYTQRATSLSREKNRLTLRAYLHALLASPPLAGSPVLRSFLTANPIRLSTDEEDDMRRREEADQVREEGRKQFAKEVAERVEALRGAVREVKGSLMAKDGLTRVFATVKVTPDVRDLPPDYQAVLAWGRISLAATIFQTFVASDTGSETLANLKRIHGMMPYFMLRGVLRISNPIAMIRGVLDLFLAAPFGGPSLLQRMFSTSLSEEVKGLQEDIDAVKEKIGDDMLCQKVKMFVDAPQEIQQVYIADAAEENIALLAVILRSPEGAPLDRDQFQRVVRASRAHATYLHQRAALDDSDDDNGPPDDEGWLFEDLGILLKLYARLKDREQMLALIFEGSTADLLKDIITIFYTPLAQVYKAASIADSLGDLQTFINDLIRTVEAVEELSQEDPQRTVQTFIDLVQRHEQSFYNFVHRVHSKGEGLFDGLIRWIELFLDLMREGLGQSVSLEFILPYSHNERAAILREVDQVAHYHYRLKIAYEEKLRRRFGNPGDSSAGAEDEMARDLIDGVVRDLSFGELIKGDAEGAAAEESDSDSDEYDSDDSEGSEEYTESEVSSRRPSIDEERKPHVRSSTVSSRSAVASRSSPRTLSTAVRRPTAASGSTKKEGPQAPQSASGMGQLPAPKLPKVPGTDLNPPDLNHIPSLVPVFVEIIRPSLIPRSI</sequence>
<feature type="region of interest" description="Disordered" evidence="2">
    <location>
        <begin position="390"/>
        <end position="426"/>
    </location>
</feature>
<evidence type="ECO:0000313" key="5">
    <source>
        <dbReference type="Proteomes" id="UP000076842"/>
    </source>
</evidence>
<dbReference type="InterPro" id="IPR024555">
    <property type="entry name" value="PX-associated"/>
</dbReference>
<feature type="region of interest" description="Disordered" evidence="2">
    <location>
        <begin position="1"/>
        <end position="70"/>
    </location>
</feature>
<evidence type="ECO:0000256" key="2">
    <source>
        <dbReference type="SAM" id="MobiDB-lite"/>
    </source>
</evidence>
<dbReference type="Gene3D" id="3.30.1520.10">
    <property type="entry name" value="Phox-like domain"/>
    <property type="match status" value="1"/>
</dbReference>
<feature type="compositionally biased region" description="Low complexity" evidence="2">
    <location>
        <begin position="990"/>
        <end position="1005"/>
    </location>
</feature>
<dbReference type="Pfam" id="PF12825">
    <property type="entry name" value="DUF3818"/>
    <property type="match status" value="1"/>
</dbReference>
<dbReference type="SUPFAM" id="SSF64268">
    <property type="entry name" value="PX domain"/>
    <property type="match status" value="1"/>
</dbReference>
<protein>
    <recommendedName>
        <fullName evidence="3">PX domain-containing protein</fullName>
    </recommendedName>
</protein>
<evidence type="ECO:0000259" key="3">
    <source>
        <dbReference type="PROSITE" id="PS50195"/>
    </source>
</evidence>
<proteinExistence type="predicted"/>
<dbReference type="PANTHER" id="PTHR47185:SF1">
    <property type="entry name" value="PX DOMAIN-CONTAINING PROTEIN YPR097W"/>
    <property type="match status" value="1"/>
</dbReference>
<feature type="compositionally biased region" description="Polar residues" evidence="2">
    <location>
        <begin position="404"/>
        <end position="426"/>
    </location>
</feature>
<dbReference type="OrthoDB" id="2117459at2759"/>
<feature type="compositionally biased region" description="Acidic residues" evidence="2">
    <location>
        <begin position="947"/>
        <end position="971"/>
    </location>
</feature>
<keyword evidence="5" id="KW-1185">Reference proteome</keyword>
<feature type="coiled-coil region" evidence="1">
    <location>
        <begin position="266"/>
        <end position="293"/>
    </location>
</feature>
<dbReference type="EMBL" id="KV423914">
    <property type="protein sequence ID" value="KZT62904.1"/>
    <property type="molecule type" value="Genomic_DNA"/>
</dbReference>